<dbReference type="EMBL" id="CP017708">
    <property type="protein sequence ID" value="AOY83389.1"/>
    <property type="molecule type" value="Genomic_DNA"/>
</dbReference>
<dbReference type="AlphaFoldDB" id="A0A1D9G6W2"/>
<accession>A0A1D9G6W2</accession>
<evidence type="ECO:0008006" key="3">
    <source>
        <dbReference type="Google" id="ProtNLM"/>
    </source>
</evidence>
<gene>
    <name evidence="1" type="ORF">BJP36_29200</name>
</gene>
<dbReference type="Proteomes" id="UP000176944">
    <property type="component" value="Chromosome"/>
</dbReference>
<reference evidence="2" key="1">
    <citation type="submission" date="2016-10" db="EMBL/GenBank/DDBJ databases">
        <title>Comparative genomics uncovers the prolific and rare metabolic potential of the cyanobacterial genus Moorea.</title>
        <authorList>
            <person name="Leao T."/>
            <person name="Castelao G."/>
            <person name="Korobeynikov A."/>
            <person name="Monroe E.A."/>
            <person name="Podell S."/>
            <person name="Glukhov E."/>
            <person name="Allen E."/>
            <person name="Gerwick W.H."/>
            <person name="Gerwick L."/>
        </authorList>
    </citation>
    <scope>NUCLEOTIDE SEQUENCE [LARGE SCALE GENOMIC DNA]</scope>
    <source>
        <strain evidence="2">JHB</strain>
    </source>
</reference>
<protein>
    <recommendedName>
        <fullName evidence="3">SnoaL-like domain-containing protein</fullName>
    </recommendedName>
</protein>
<name>A0A1D9G6W2_MOOP1</name>
<evidence type="ECO:0000313" key="1">
    <source>
        <dbReference type="EMBL" id="AOY83389.1"/>
    </source>
</evidence>
<dbReference type="Gene3D" id="3.10.450.50">
    <property type="match status" value="1"/>
</dbReference>
<evidence type="ECO:0000313" key="2">
    <source>
        <dbReference type="Proteomes" id="UP000176944"/>
    </source>
</evidence>
<dbReference type="SUPFAM" id="SSF54427">
    <property type="entry name" value="NTF2-like"/>
    <property type="match status" value="1"/>
</dbReference>
<sequence>MTTPEENLKIVQDFFEVMMNGTPWAENPSVSKDIECYYSLSKDSIFCGKVNGVEEMDRYLKVIFEKMNDSKFDSHYNNWVAYGNLVMCTAWERVFWRVEEGLVEHMVDYNMVFVITLDENGLIVKFEELMQTALDGMFNIKIPPAPSS</sequence>
<proteinExistence type="predicted"/>
<dbReference type="InterPro" id="IPR032710">
    <property type="entry name" value="NTF2-like_dom_sf"/>
</dbReference>
<organism evidence="1 2">
    <name type="scientific">Moorena producens (strain JHB)</name>
    <dbReference type="NCBI Taxonomy" id="1454205"/>
    <lineage>
        <taxon>Bacteria</taxon>
        <taxon>Bacillati</taxon>
        <taxon>Cyanobacteriota</taxon>
        <taxon>Cyanophyceae</taxon>
        <taxon>Coleofasciculales</taxon>
        <taxon>Coleofasciculaceae</taxon>
        <taxon>Moorena</taxon>
    </lineage>
</organism>